<dbReference type="AlphaFoldDB" id="A0ABD1A4G5"/>
<dbReference type="InterPro" id="IPR036047">
    <property type="entry name" value="F-box-like_dom_sf"/>
</dbReference>
<dbReference type="Gene3D" id="1.20.1280.50">
    <property type="match status" value="1"/>
</dbReference>
<dbReference type="SMART" id="SM00256">
    <property type="entry name" value="FBOX"/>
    <property type="match status" value="1"/>
</dbReference>
<name>A0ABD1A4G5_CARAN</name>
<dbReference type="Pfam" id="PF03478">
    <property type="entry name" value="Beta-prop_KIB1-4"/>
    <property type="match status" value="1"/>
</dbReference>
<gene>
    <name evidence="2" type="ORF">V5N11_006271</name>
</gene>
<keyword evidence="3" id="KW-1185">Reference proteome</keyword>
<dbReference type="Pfam" id="PF00646">
    <property type="entry name" value="F-box"/>
    <property type="match status" value="1"/>
</dbReference>
<dbReference type="EMBL" id="JBANAX010000584">
    <property type="protein sequence ID" value="KAL1201731.1"/>
    <property type="molecule type" value="Genomic_DNA"/>
</dbReference>
<proteinExistence type="predicted"/>
<dbReference type="SUPFAM" id="SSF81383">
    <property type="entry name" value="F-box domain"/>
    <property type="match status" value="1"/>
</dbReference>
<dbReference type="PANTHER" id="PTHR44259:SF26">
    <property type="entry name" value="F-BOX FAMILY PROTEIN-LIKE PROTEIN"/>
    <property type="match status" value="1"/>
</dbReference>
<dbReference type="InterPro" id="IPR005174">
    <property type="entry name" value="KIB1-4_b-propeller"/>
</dbReference>
<dbReference type="InterPro" id="IPR050942">
    <property type="entry name" value="F-box_BR-signaling"/>
</dbReference>
<comment type="caution">
    <text evidence="2">The sequence shown here is derived from an EMBL/GenBank/DDBJ whole genome shotgun (WGS) entry which is preliminary data.</text>
</comment>
<dbReference type="Proteomes" id="UP001558713">
    <property type="component" value="Unassembled WGS sequence"/>
</dbReference>
<dbReference type="InterPro" id="IPR001810">
    <property type="entry name" value="F-box_dom"/>
</dbReference>
<evidence type="ECO:0000259" key="1">
    <source>
        <dbReference type="SMART" id="SM00256"/>
    </source>
</evidence>
<feature type="domain" description="F-box" evidence="1">
    <location>
        <begin position="41"/>
        <end position="81"/>
    </location>
</feature>
<evidence type="ECO:0000313" key="2">
    <source>
        <dbReference type="EMBL" id="KAL1201731.1"/>
    </source>
</evidence>
<protein>
    <submittedName>
        <fullName evidence="2">F-box protein</fullName>
    </submittedName>
</protein>
<dbReference type="PANTHER" id="PTHR44259">
    <property type="entry name" value="OS07G0183000 PROTEIN-RELATED"/>
    <property type="match status" value="1"/>
</dbReference>
<accession>A0ABD1A4G5</accession>
<reference evidence="2 3" key="1">
    <citation type="submission" date="2024-04" db="EMBL/GenBank/DDBJ databases">
        <title>Genome assembly C_amara_ONT_v2.</title>
        <authorList>
            <person name="Yant L."/>
            <person name="Moore C."/>
            <person name="Slenker M."/>
        </authorList>
    </citation>
    <scope>NUCLEOTIDE SEQUENCE [LARGE SCALE GENOMIC DNA]</scope>
    <source>
        <tissue evidence="2">Leaf</tissue>
    </source>
</reference>
<evidence type="ECO:0000313" key="3">
    <source>
        <dbReference type="Proteomes" id="UP001558713"/>
    </source>
</evidence>
<organism evidence="2 3">
    <name type="scientific">Cardamine amara subsp. amara</name>
    <dbReference type="NCBI Taxonomy" id="228776"/>
    <lineage>
        <taxon>Eukaryota</taxon>
        <taxon>Viridiplantae</taxon>
        <taxon>Streptophyta</taxon>
        <taxon>Embryophyta</taxon>
        <taxon>Tracheophyta</taxon>
        <taxon>Spermatophyta</taxon>
        <taxon>Magnoliopsida</taxon>
        <taxon>eudicotyledons</taxon>
        <taxon>Gunneridae</taxon>
        <taxon>Pentapetalae</taxon>
        <taxon>rosids</taxon>
        <taxon>malvids</taxon>
        <taxon>Brassicales</taxon>
        <taxon>Brassicaceae</taxon>
        <taxon>Cardamineae</taxon>
        <taxon>Cardamine</taxon>
    </lineage>
</organism>
<sequence length="409" mass="47693">MFTRYIQSFPHSLNITMEKKKHNPNSHKRLKRDTFNSWSELTLDLLNLVLERLSFANFQRAKSVCSSWYSASRQCVPKSQIPWLLLFPENNNENSCTLFNPEEKEKLYKTQDFGVEFTKSGCIATYGSWFLMQDPQYNLYIMNIFTRERIDLPSVESQLGMVKVERTMQNWFRILNYHNGSRFLFSGMGMDVRSPVFWIDDKTKDYVVIWGLGSWSLVYSKKGDKLWNQIPDISDCLCMIYKDHKLYFFSCENILTIIDFSREVPQQTFVSGMLLLLHVFDIATPDYSGVVESKFVVTVTGDILKVEKIRSARSKTYNLRVFKVYSPGFLEKHELINSLGDESVLFDQGITVLANDTNGVIRNSIYFSDYGKNTNDIFLFNLKTQKTKLLHTFDCSLGQFSRAQWFLPT</sequence>